<evidence type="ECO:0000256" key="4">
    <source>
        <dbReference type="ARBA" id="ARBA00022618"/>
    </source>
</evidence>
<dbReference type="GO" id="GO:0005737">
    <property type="term" value="C:cytoplasm"/>
    <property type="evidence" value="ECO:0007669"/>
    <property type="project" value="UniProtKB-SubCell"/>
</dbReference>
<sequence length="298" mass="34357">MGAVVASYRRHLLLEKGLSSHTVEAYMGDLQKLTAFIAEQQLSYLTVEQHHLEVFLAELHDSGIAPRSVARIISGMKSFFRFLLMDHYREDNPAELMETPKIGLKLPVVLTVEEIDNLLAVIDLSTAEGTRNYAIIETLYSCGLRISELTNLRFTDLYPDEGFIRVEGKGSKQRLVPISETALQKIRNWLPYRNQIAIQKGHEEILFVSSRGKAISRITVFYYLKQYAEMAGLKKTISPHVLRHSFATHLLERGANIRVIQEMLGHEKITTTEIYTHLDRNFLRQEIIEHHPRNKRYR</sequence>
<dbReference type="HAMAP" id="MF_01808">
    <property type="entry name" value="Recomb_XerC_XerD"/>
    <property type="match status" value="1"/>
</dbReference>
<dbReference type="AlphaFoldDB" id="A0A101HHU0"/>
<gene>
    <name evidence="10" type="primary">xerC</name>
    <name evidence="13" type="ORF">XD92_0897</name>
</gene>
<comment type="similarity">
    <text evidence="10">Belongs to the 'phage' integrase family. XerC subfamily.</text>
</comment>
<dbReference type="STRING" id="1123008.GCA_000380985_02850"/>
<dbReference type="Gene3D" id="1.10.443.10">
    <property type="entry name" value="Intergrase catalytic core"/>
    <property type="match status" value="1"/>
</dbReference>
<dbReference type="SUPFAM" id="SSF56349">
    <property type="entry name" value="DNA breaking-rejoining enzymes"/>
    <property type="match status" value="1"/>
</dbReference>
<proteinExistence type="inferred from homology"/>
<dbReference type="InterPro" id="IPR004107">
    <property type="entry name" value="Integrase_SAM-like_N"/>
</dbReference>
<reference evidence="14" key="1">
    <citation type="journal article" date="2015" name="MBio">
        <title>Genome-Resolved Metagenomic Analysis Reveals Roles for Candidate Phyla and Other Microbial Community Members in Biogeochemical Transformations in Oil Reservoirs.</title>
        <authorList>
            <person name="Hu P."/>
            <person name="Tom L."/>
            <person name="Singh A."/>
            <person name="Thomas B.C."/>
            <person name="Baker B.J."/>
            <person name="Piceno Y.M."/>
            <person name="Andersen G.L."/>
            <person name="Banfield J.F."/>
        </authorList>
    </citation>
    <scope>NUCLEOTIDE SEQUENCE [LARGE SCALE GENOMIC DNA]</scope>
</reference>
<dbReference type="PATRIC" id="fig|294710.3.peg.1241"/>
<dbReference type="InterPro" id="IPR044068">
    <property type="entry name" value="CB"/>
</dbReference>
<evidence type="ECO:0000256" key="2">
    <source>
        <dbReference type="ARBA" id="ARBA00010450"/>
    </source>
</evidence>
<keyword evidence="8 10" id="KW-0233">DNA recombination</keyword>
<keyword evidence="3 10" id="KW-0963">Cytoplasm</keyword>
<feature type="domain" description="Core-binding (CB)" evidence="12">
    <location>
        <begin position="1"/>
        <end position="84"/>
    </location>
</feature>
<evidence type="ECO:0000256" key="7">
    <source>
        <dbReference type="ARBA" id="ARBA00023125"/>
    </source>
</evidence>
<dbReference type="EMBL" id="LGGN01000158">
    <property type="protein sequence ID" value="KUK77168.1"/>
    <property type="molecule type" value="Genomic_DNA"/>
</dbReference>
<comment type="subunit">
    <text evidence="10">Forms a cyclic heterotetrameric complex composed of two molecules of XerC and two molecules of XerD.</text>
</comment>
<dbReference type="PROSITE" id="PS51898">
    <property type="entry name" value="TYR_RECOMBINASE"/>
    <property type="match status" value="1"/>
</dbReference>
<dbReference type="InterPro" id="IPR013762">
    <property type="entry name" value="Integrase-like_cat_sf"/>
</dbReference>
<dbReference type="InterPro" id="IPR002104">
    <property type="entry name" value="Integrase_catalytic"/>
</dbReference>
<feature type="active site" evidence="10">
    <location>
        <position position="243"/>
    </location>
</feature>
<evidence type="ECO:0000259" key="12">
    <source>
        <dbReference type="PROSITE" id="PS51900"/>
    </source>
</evidence>
<comment type="caution">
    <text evidence="13">The sequence shown here is derived from an EMBL/GenBank/DDBJ whole genome shotgun (WGS) entry which is preliminary data.</text>
</comment>
<keyword evidence="5 10" id="KW-0159">Chromosome partition</keyword>
<keyword evidence="9 10" id="KW-0131">Cell cycle</keyword>
<feature type="active site" evidence="10">
    <location>
        <position position="169"/>
    </location>
</feature>
<dbReference type="GO" id="GO:0051301">
    <property type="term" value="P:cell division"/>
    <property type="evidence" value="ECO:0007669"/>
    <property type="project" value="UniProtKB-KW"/>
</dbReference>
<name>A0A101HHU0_9BACT</name>
<evidence type="ECO:0000256" key="8">
    <source>
        <dbReference type="ARBA" id="ARBA00023172"/>
    </source>
</evidence>
<protein>
    <recommendedName>
        <fullName evidence="10">Tyrosine recombinase XerC</fullName>
    </recommendedName>
</protein>
<evidence type="ECO:0000256" key="1">
    <source>
        <dbReference type="ARBA" id="ARBA00004496"/>
    </source>
</evidence>
<dbReference type="InterPro" id="IPR023009">
    <property type="entry name" value="Tyrosine_recombinase_XerC/XerD"/>
</dbReference>
<comment type="subcellular location">
    <subcellularLocation>
        <location evidence="1 10">Cytoplasm</location>
    </subcellularLocation>
</comment>
<dbReference type="NCBIfam" id="NF001399">
    <property type="entry name" value="PRK00283.1"/>
    <property type="match status" value="1"/>
</dbReference>
<evidence type="ECO:0000256" key="3">
    <source>
        <dbReference type="ARBA" id="ARBA00022490"/>
    </source>
</evidence>
<dbReference type="InterPro" id="IPR010998">
    <property type="entry name" value="Integrase_recombinase_N"/>
</dbReference>
<comment type="function">
    <text evidence="10">Site-specific tyrosine recombinase, which acts by catalyzing the cutting and rejoining of the recombining DNA molecules. The XerC-XerD complex is essential to convert dimers of the bacterial chromosome into monomers to permit their segregation at cell division. It also contributes to the segregational stability of plasmids.</text>
</comment>
<accession>A0A101HHU0</accession>
<dbReference type="NCBIfam" id="TIGR02225">
    <property type="entry name" value="recomb_XerD"/>
    <property type="match status" value="1"/>
</dbReference>
<feature type="active site" evidence="10">
    <location>
        <position position="266"/>
    </location>
</feature>
<evidence type="ECO:0000256" key="9">
    <source>
        <dbReference type="ARBA" id="ARBA00023306"/>
    </source>
</evidence>
<dbReference type="Gene3D" id="1.10.150.130">
    <property type="match status" value="1"/>
</dbReference>
<dbReference type="InterPro" id="IPR011932">
    <property type="entry name" value="Recomb_XerD"/>
</dbReference>
<feature type="active site" description="O-(3'-phospho-DNA)-tyrosine intermediate" evidence="10">
    <location>
        <position position="275"/>
    </location>
</feature>
<feature type="active site" evidence="10">
    <location>
        <position position="240"/>
    </location>
</feature>
<keyword evidence="4 10" id="KW-0132">Cell division</keyword>
<dbReference type="Proteomes" id="UP000053860">
    <property type="component" value="Unassembled WGS sequence"/>
</dbReference>
<evidence type="ECO:0000259" key="11">
    <source>
        <dbReference type="PROSITE" id="PS51898"/>
    </source>
</evidence>
<keyword evidence="7 10" id="KW-0238">DNA-binding</keyword>
<dbReference type="Pfam" id="PF00589">
    <property type="entry name" value="Phage_integrase"/>
    <property type="match status" value="1"/>
</dbReference>
<keyword evidence="6 10" id="KW-0229">DNA integration</keyword>
<dbReference type="InterPro" id="IPR050090">
    <property type="entry name" value="Tyrosine_recombinase_XerCD"/>
</dbReference>
<feature type="active site" evidence="10">
    <location>
        <position position="145"/>
    </location>
</feature>
<evidence type="ECO:0000256" key="5">
    <source>
        <dbReference type="ARBA" id="ARBA00022829"/>
    </source>
</evidence>
<dbReference type="GO" id="GO:0009037">
    <property type="term" value="F:tyrosine-based site-specific recombinase activity"/>
    <property type="evidence" value="ECO:0007669"/>
    <property type="project" value="UniProtKB-UniRule"/>
</dbReference>
<dbReference type="InterPro" id="IPR011010">
    <property type="entry name" value="DNA_brk_join_enz"/>
</dbReference>
<evidence type="ECO:0000313" key="14">
    <source>
        <dbReference type="Proteomes" id="UP000053860"/>
    </source>
</evidence>
<dbReference type="Pfam" id="PF02899">
    <property type="entry name" value="Phage_int_SAM_1"/>
    <property type="match status" value="1"/>
</dbReference>
<dbReference type="PANTHER" id="PTHR30349:SF81">
    <property type="entry name" value="TYROSINE RECOMBINASE XERC"/>
    <property type="match status" value="1"/>
</dbReference>
<evidence type="ECO:0000256" key="6">
    <source>
        <dbReference type="ARBA" id="ARBA00022908"/>
    </source>
</evidence>
<dbReference type="NCBIfam" id="NF040815">
    <property type="entry name" value="recomb_XerA_Arch"/>
    <property type="match status" value="1"/>
</dbReference>
<dbReference type="GO" id="GO:0003677">
    <property type="term" value="F:DNA binding"/>
    <property type="evidence" value="ECO:0007669"/>
    <property type="project" value="UniProtKB-UniRule"/>
</dbReference>
<comment type="similarity">
    <text evidence="2">Belongs to the 'phage' integrase family. XerD subfamily.</text>
</comment>
<feature type="domain" description="Tyr recombinase" evidence="11">
    <location>
        <begin position="105"/>
        <end position="288"/>
    </location>
</feature>
<dbReference type="GO" id="GO:0006313">
    <property type="term" value="P:DNA transposition"/>
    <property type="evidence" value="ECO:0007669"/>
    <property type="project" value="UniProtKB-UniRule"/>
</dbReference>
<dbReference type="PANTHER" id="PTHR30349">
    <property type="entry name" value="PHAGE INTEGRASE-RELATED"/>
    <property type="match status" value="1"/>
</dbReference>
<evidence type="ECO:0000313" key="13">
    <source>
        <dbReference type="EMBL" id="KUK77168.1"/>
    </source>
</evidence>
<dbReference type="GO" id="GO:0007059">
    <property type="term" value="P:chromosome segregation"/>
    <property type="evidence" value="ECO:0007669"/>
    <property type="project" value="UniProtKB-UniRule"/>
</dbReference>
<organism evidence="13 14">
    <name type="scientific">Proteiniphilum acetatigenes</name>
    <dbReference type="NCBI Taxonomy" id="294710"/>
    <lineage>
        <taxon>Bacteria</taxon>
        <taxon>Pseudomonadati</taxon>
        <taxon>Bacteroidota</taxon>
        <taxon>Bacteroidia</taxon>
        <taxon>Bacteroidales</taxon>
        <taxon>Dysgonomonadaceae</taxon>
        <taxon>Proteiniphilum</taxon>
    </lineage>
</organism>
<evidence type="ECO:0000256" key="10">
    <source>
        <dbReference type="HAMAP-Rule" id="MF_01808"/>
    </source>
</evidence>
<dbReference type="CDD" id="cd00798">
    <property type="entry name" value="INT_XerDC_C"/>
    <property type="match status" value="1"/>
</dbReference>
<dbReference type="PROSITE" id="PS51900">
    <property type="entry name" value="CB"/>
    <property type="match status" value="1"/>
</dbReference>